<feature type="chain" id="PRO_5040460860" evidence="1">
    <location>
        <begin position="23"/>
        <end position="50"/>
    </location>
</feature>
<sequence length="50" mass="5594">MGPVALDVAFLLLNISVRLTACEVNMSKEPWRNPELSDDIKDLRANLPQV</sequence>
<dbReference type="Proteomes" id="UP000749293">
    <property type="component" value="Unassembled WGS sequence"/>
</dbReference>
<dbReference type="OrthoDB" id="427456at2759"/>
<dbReference type="AlphaFoldDB" id="A0A9P5D2Q8"/>
<keyword evidence="1" id="KW-0732">Signal</keyword>
<comment type="caution">
    <text evidence="2">The sequence shown here is derived from an EMBL/GenBank/DDBJ whole genome shotgun (WGS) entry which is preliminary data.</text>
</comment>
<feature type="signal peptide" evidence="1">
    <location>
        <begin position="1"/>
        <end position="22"/>
    </location>
</feature>
<gene>
    <name evidence="2" type="ORF">GMORB2_2541</name>
</gene>
<name>A0A9P5D2Q8_9HYPO</name>
<keyword evidence="3" id="KW-1185">Reference proteome</keyword>
<dbReference type="GeneID" id="55968771"/>
<evidence type="ECO:0000313" key="3">
    <source>
        <dbReference type="Proteomes" id="UP000749293"/>
    </source>
</evidence>
<evidence type="ECO:0000256" key="1">
    <source>
        <dbReference type="SAM" id="SignalP"/>
    </source>
</evidence>
<protein>
    <submittedName>
        <fullName evidence="2">Uncharacterized protein</fullName>
    </submittedName>
</protein>
<organism evidence="2 3">
    <name type="scientific">Geosmithia morbida</name>
    <dbReference type="NCBI Taxonomy" id="1094350"/>
    <lineage>
        <taxon>Eukaryota</taxon>
        <taxon>Fungi</taxon>
        <taxon>Dikarya</taxon>
        <taxon>Ascomycota</taxon>
        <taxon>Pezizomycotina</taxon>
        <taxon>Sordariomycetes</taxon>
        <taxon>Hypocreomycetidae</taxon>
        <taxon>Hypocreales</taxon>
        <taxon>Bionectriaceae</taxon>
        <taxon>Geosmithia</taxon>
    </lineage>
</organism>
<dbReference type="EMBL" id="JAANYQ010000014">
    <property type="protein sequence ID" value="KAF4121055.1"/>
    <property type="molecule type" value="Genomic_DNA"/>
</dbReference>
<reference evidence="2" key="1">
    <citation type="submission" date="2020-03" db="EMBL/GenBank/DDBJ databases">
        <title>Site-based positive gene gene selection in Geosmithia morbida across the United States reveals a broad range of putative effectors and factors for local host and environmental adapation.</title>
        <authorList>
            <person name="Onufrak A."/>
            <person name="Murdoch R.W."/>
            <person name="Gazis R."/>
            <person name="Huff M."/>
            <person name="Staton M."/>
            <person name="Klingeman W."/>
            <person name="Hadziabdic D."/>
        </authorList>
    </citation>
    <scope>NUCLEOTIDE SEQUENCE</scope>
    <source>
        <strain evidence="2">1262</strain>
    </source>
</reference>
<accession>A0A9P5D2Q8</accession>
<evidence type="ECO:0000313" key="2">
    <source>
        <dbReference type="EMBL" id="KAF4121055.1"/>
    </source>
</evidence>
<dbReference type="RefSeq" id="XP_035319707.1">
    <property type="nucleotide sequence ID" value="XM_035464521.1"/>
</dbReference>
<proteinExistence type="predicted"/>